<reference evidence="7 8" key="1">
    <citation type="submission" date="2024-11" db="EMBL/GenBank/DDBJ databases">
        <title>Chromosome-level genome assembly of the freshwater bivalve Anodonta woodiana.</title>
        <authorList>
            <person name="Chen X."/>
        </authorList>
    </citation>
    <scope>NUCLEOTIDE SEQUENCE [LARGE SCALE GENOMIC DNA]</scope>
    <source>
        <strain evidence="7">MN2024</strain>
        <tissue evidence="7">Gills</tissue>
    </source>
</reference>
<keyword evidence="8" id="KW-1185">Reference proteome</keyword>
<feature type="domain" description="Tenascin EGF-like" evidence="4">
    <location>
        <begin position="764"/>
        <end position="791"/>
    </location>
</feature>
<proteinExistence type="predicted"/>
<comment type="caution">
    <text evidence="7">The sequence shown here is derived from an EMBL/GenBank/DDBJ whole genome shotgun (WGS) entry which is preliminary data.</text>
</comment>
<feature type="domain" description="UMOD/GP2/OIT3-like D8C" evidence="5">
    <location>
        <begin position="56"/>
        <end position="120"/>
    </location>
</feature>
<dbReference type="Pfam" id="PF23283">
    <property type="entry name" value="D8C_UMOD"/>
    <property type="match status" value="1"/>
</dbReference>
<dbReference type="Gene3D" id="2.60.120.260">
    <property type="entry name" value="Galactose-binding domain-like"/>
    <property type="match status" value="1"/>
</dbReference>
<dbReference type="Pfam" id="PF18720">
    <property type="entry name" value="EGF_Tenascin"/>
    <property type="match status" value="1"/>
</dbReference>
<dbReference type="Pfam" id="PF26129">
    <property type="entry name" value="Vwde"/>
    <property type="match status" value="1"/>
</dbReference>
<protein>
    <recommendedName>
        <fullName evidence="9">VWFD domain-containing protein</fullName>
    </recommendedName>
</protein>
<evidence type="ECO:0000256" key="1">
    <source>
        <dbReference type="ARBA" id="ARBA00022729"/>
    </source>
</evidence>
<feature type="domain" description="Vwde helical" evidence="6">
    <location>
        <begin position="674"/>
        <end position="755"/>
    </location>
</feature>
<dbReference type="PANTHER" id="PTHR14949">
    <property type="entry name" value="EGF-LIKE-DOMAIN, MULTIPLE 7, 8"/>
    <property type="match status" value="1"/>
</dbReference>
<evidence type="ECO:0008006" key="9">
    <source>
        <dbReference type="Google" id="ProtNLM"/>
    </source>
</evidence>
<evidence type="ECO:0000259" key="5">
    <source>
        <dbReference type="Pfam" id="PF23283"/>
    </source>
</evidence>
<sequence>STQDECVKYATIPHAGQRYYNYRVDRVIVHDFDLTSGWYRANDEIMPTEKPKSLYRCGTPFPIWMNGTLPSEEDGIVDRVACLVSAQSACSIEYGIKVKNCGSFWVYFLTKTGSRLEAYCFGIGTEGESPHFVPPKPVVSPVEVVKQGEYDVFSRVHFACTFTPSKDPSEAGLHYQVYWYVVKDGSLIMHVMEEQPKDKLDDLQLTEDIFMNNMKQTLGIDVRLFSFAINIDQISSSEISAARSYHCLEKKGVPGSFSQNSDPFFAGIHVNVTKSSITRGDTGSVSVTSTIPIGCDGKKCPLPVLAYVPDKDNCKGLAFGDYCGTEITSDQWKSSFYISIVTSNGAAYIASGKFDIYLKIENFIMPRIWNNYNLQPFSVQIIESESNILKGKTCYSHNDPHMKTFTDRYFENHLDGEFILYRHLKYTTEVQIKTKSCEAPWPTSFRCNCGVAVKAGMDVFVVDMCSTIPFIGYKDGRCKDSTLVVLKMGNTYKISFPYGTYVSVSIWSHDTRFVNVEVTPSINDGNMISTGLCGAITTDCSGAFRNRHGSILQNGNGNCATDANIERAFIEEWRVWRNESLFHLSEDVEDGLVAWPSYVCMCRNRYPSFSQVETQIPCGGETTQECVKGARVGIRTCNILNQRRRRSVRNVDRFPSPQHRKKRYALKQPPEQINLTEEEAQTYCQNYMKESPIFDLCKTIPSTRSEENINTCVMDILLTKTTVWADFARESMRKQCLNEISRNNTFREEEEATGIIAQIKKKACPSMCNKRGLCVNGSCICDAGYGSYDCSLDLSEPPDIFGLLDGGLCDERRQDCKEAFVYGELFAEGENLTYQIRKYETALYVPAEHETLFEVVCPVQQTRRRKRSLGPNTDAQDRFVLGYTVSVSNDGERYGRDFDLYMYNSECQHFENSSETITFTPMVNTFLYYYKVVNAHNLN</sequence>
<evidence type="ECO:0000256" key="2">
    <source>
        <dbReference type="ARBA" id="ARBA00023157"/>
    </source>
</evidence>
<evidence type="ECO:0000313" key="7">
    <source>
        <dbReference type="EMBL" id="KAL3871219.1"/>
    </source>
</evidence>
<dbReference type="InterPro" id="IPR058727">
    <property type="entry name" value="Helical_Vwde"/>
</dbReference>
<evidence type="ECO:0000256" key="3">
    <source>
        <dbReference type="ARBA" id="ARBA00023180"/>
    </source>
</evidence>
<dbReference type="PANTHER" id="PTHR14949:SF54">
    <property type="entry name" value="VWFD DOMAIN-CONTAINING PROTEIN"/>
    <property type="match status" value="1"/>
</dbReference>
<keyword evidence="1" id="KW-0732">Signal</keyword>
<accession>A0ABD3WBC5</accession>
<gene>
    <name evidence="7" type="ORF">ACJMK2_039227</name>
</gene>
<dbReference type="InterPro" id="IPR057774">
    <property type="entry name" value="D8C_UMOD/GP2/OIT3-like"/>
</dbReference>
<evidence type="ECO:0000313" key="8">
    <source>
        <dbReference type="Proteomes" id="UP001634394"/>
    </source>
</evidence>
<dbReference type="InterPro" id="IPR050969">
    <property type="entry name" value="Dev_Signal_Modulators"/>
</dbReference>
<feature type="non-terminal residue" evidence="7">
    <location>
        <position position="1"/>
    </location>
</feature>
<keyword evidence="3" id="KW-0325">Glycoprotein</keyword>
<dbReference type="EMBL" id="JBJQND010000007">
    <property type="protein sequence ID" value="KAL3871219.1"/>
    <property type="molecule type" value="Genomic_DNA"/>
</dbReference>
<dbReference type="AlphaFoldDB" id="A0ABD3WBC5"/>
<name>A0ABD3WBC5_SINWO</name>
<keyword evidence="2" id="KW-1015">Disulfide bond</keyword>
<evidence type="ECO:0000259" key="4">
    <source>
        <dbReference type="Pfam" id="PF18720"/>
    </source>
</evidence>
<evidence type="ECO:0000259" key="6">
    <source>
        <dbReference type="Pfam" id="PF26129"/>
    </source>
</evidence>
<dbReference type="InterPro" id="IPR041161">
    <property type="entry name" value="EGF_Tenascin"/>
</dbReference>
<organism evidence="7 8">
    <name type="scientific">Sinanodonta woodiana</name>
    <name type="common">Chinese pond mussel</name>
    <name type="synonym">Anodonta woodiana</name>
    <dbReference type="NCBI Taxonomy" id="1069815"/>
    <lineage>
        <taxon>Eukaryota</taxon>
        <taxon>Metazoa</taxon>
        <taxon>Spiralia</taxon>
        <taxon>Lophotrochozoa</taxon>
        <taxon>Mollusca</taxon>
        <taxon>Bivalvia</taxon>
        <taxon>Autobranchia</taxon>
        <taxon>Heteroconchia</taxon>
        <taxon>Palaeoheterodonta</taxon>
        <taxon>Unionida</taxon>
        <taxon>Unionoidea</taxon>
        <taxon>Unionidae</taxon>
        <taxon>Unioninae</taxon>
        <taxon>Sinanodonta</taxon>
    </lineage>
</organism>
<dbReference type="Proteomes" id="UP001634394">
    <property type="component" value="Unassembled WGS sequence"/>
</dbReference>